<dbReference type="SUPFAM" id="SSF51735">
    <property type="entry name" value="NAD(P)-binding Rossmann-fold domains"/>
    <property type="match status" value="1"/>
</dbReference>
<evidence type="ECO:0000313" key="2">
    <source>
        <dbReference type="Proteomes" id="UP000680304"/>
    </source>
</evidence>
<dbReference type="EMBL" id="BOVJ01000019">
    <property type="protein sequence ID" value="GIQ62081.1"/>
    <property type="molecule type" value="Genomic_DNA"/>
</dbReference>
<evidence type="ECO:0008006" key="3">
    <source>
        <dbReference type="Google" id="ProtNLM"/>
    </source>
</evidence>
<sequence>MNLVKAHEPTFYFIGVTTSQSSIMKLFPLWAKALNLNAVIKGIDIELNADPEVYREVVSFIKQDELSLGALVTTHKINVYKAAADLFDELDESARLFGELSCISKRGGKLVGHAKDPLTSRLAMEAFIPAGFWSEHRGEALILGAGGSGIAIASNLVHDSKGSDRPSKVYVVDRDEKRLLEMKTVIENVSTSVPVDYTVVTKTEQSDRILGSLKPYSAVINATGLGKDRPGSPLTDNAVFPSHSVVWELNYRGDLLFMHQALKQKDKANLHVADGWMYFIHGWTQVIAEVFHLEIDSGTFAKLEQIASDFR</sequence>
<gene>
    <name evidence="1" type="ORF">PACILC2_06490</name>
</gene>
<dbReference type="Gene3D" id="3.40.50.720">
    <property type="entry name" value="NAD(P)-binding Rossmann-like Domain"/>
    <property type="match status" value="1"/>
</dbReference>
<evidence type="ECO:0000313" key="1">
    <source>
        <dbReference type="EMBL" id="GIQ62081.1"/>
    </source>
</evidence>
<name>A0ABQ4N1M5_9BACL</name>
<organism evidence="1 2">
    <name type="scientific">Paenibacillus cisolokensis</name>
    <dbReference type="NCBI Taxonomy" id="1658519"/>
    <lineage>
        <taxon>Bacteria</taxon>
        <taxon>Bacillati</taxon>
        <taxon>Bacillota</taxon>
        <taxon>Bacilli</taxon>
        <taxon>Bacillales</taxon>
        <taxon>Paenibacillaceae</taxon>
        <taxon>Paenibacillus</taxon>
    </lineage>
</organism>
<comment type="caution">
    <text evidence="1">The sequence shown here is derived from an EMBL/GenBank/DDBJ whole genome shotgun (WGS) entry which is preliminary data.</text>
</comment>
<proteinExistence type="predicted"/>
<reference evidence="1 2" key="1">
    <citation type="submission" date="2021-04" db="EMBL/GenBank/DDBJ databases">
        <title>Draft genome sequence of Paenibacillus cisolokensis, LC2-13A.</title>
        <authorList>
            <person name="Uke A."/>
            <person name="Chhe C."/>
            <person name="Baramee S."/>
            <person name="Kosugi A."/>
        </authorList>
    </citation>
    <scope>NUCLEOTIDE SEQUENCE [LARGE SCALE GENOMIC DNA]</scope>
    <source>
        <strain evidence="1 2">LC2-13A</strain>
    </source>
</reference>
<accession>A0ABQ4N1M5</accession>
<dbReference type="InterPro" id="IPR036291">
    <property type="entry name" value="NAD(P)-bd_dom_sf"/>
</dbReference>
<dbReference type="Gene3D" id="3.40.50.10860">
    <property type="entry name" value="Leucine Dehydrogenase, chain A, domain 1"/>
    <property type="match status" value="1"/>
</dbReference>
<keyword evidence="2" id="KW-1185">Reference proteome</keyword>
<protein>
    <recommendedName>
        <fullName evidence="3">Shikimate dehydrogenase</fullName>
    </recommendedName>
</protein>
<dbReference type="RefSeq" id="WP_213527364.1">
    <property type="nucleotide sequence ID" value="NZ_BOVJ01000019.1"/>
</dbReference>
<dbReference type="Proteomes" id="UP000680304">
    <property type="component" value="Unassembled WGS sequence"/>
</dbReference>